<name>A0A6A5XDX0_9PLEO</name>
<evidence type="ECO:0000256" key="2">
    <source>
        <dbReference type="SAM" id="SignalP"/>
    </source>
</evidence>
<feature type="chain" id="PRO_5025688043" evidence="2">
    <location>
        <begin position="22"/>
        <end position="131"/>
    </location>
</feature>
<protein>
    <submittedName>
        <fullName evidence="3">Uncharacterized protein</fullName>
    </submittedName>
</protein>
<feature type="signal peptide" evidence="2">
    <location>
        <begin position="1"/>
        <end position="21"/>
    </location>
</feature>
<proteinExistence type="predicted"/>
<sequence length="131" mass="13200">MYKSLTLLAATFGTTMAVAQANASPSPFIPVAESTPALATEQAELPVNESSSTVLSTLTTDTAAAPGVQTIVSTIIENKAGENTTLVVDTATAPAEASSTGSPRPKSDAQQEQLSFGAALLAGVVMGLTFL</sequence>
<dbReference type="Proteomes" id="UP000799778">
    <property type="component" value="Unassembled WGS sequence"/>
</dbReference>
<reference evidence="3" key="1">
    <citation type="journal article" date="2020" name="Stud. Mycol.">
        <title>101 Dothideomycetes genomes: a test case for predicting lifestyles and emergence of pathogens.</title>
        <authorList>
            <person name="Haridas S."/>
            <person name="Albert R."/>
            <person name="Binder M."/>
            <person name="Bloem J."/>
            <person name="Labutti K."/>
            <person name="Salamov A."/>
            <person name="Andreopoulos B."/>
            <person name="Baker S."/>
            <person name="Barry K."/>
            <person name="Bills G."/>
            <person name="Bluhm B."/>
            <person name="Cannon C."/>
            <person name="Castanera R."/>
            <person name="Culley D."/>
            <person name="Daum C."/>
            <person name="Ezra D."/>
            <person name="Gonzalez J."/>
            <person name="Henrissat B."/>
            <person name="Kuo A."/>
            <person name="Liang C."/>
            <person name="Lipzen A."/>
            <person name="Lutzoni F."/>
            <person name="Magnuson J."/>
            <person name="Mondo S."/>
            <person name="Nolan M."/>
            <person name="Ohm R."/>
            <person name="Pangilinan J."/>
            <person name="Park H.-J."/>
            <person name="Ramirez L."/>
            <person name="Alfaro M."/>
            <person name="Sun H."/>
            <person name="Tritt A."/>
            <person name="Yoshinaga Y."/>
            <person name="Zwiers L.-H."/>
            <person name="Turgeon B."/>
            <person name="Goodwin S."/>
            <person name="Spatafora J."/>
            <person name="Crous P."/>
            <person name="Grigoriev I."/>
        </authorList>
    </citation>
    <scope>NUCLEOTIDE SEQUENCE</scope>
    <source>
        <strain evidence="3">CBS 175.79</strain>
    </source>
</reference>
<evidence type="ECO:0000256" key="1">
    <source>
        <dbReference type="SAM" id="MobiDB-lite"/>
    </source>
</evidence>
<dbReference type="RefSeq" id="XP_033379365.1">
    <property type="nucleotide sequence ID" value="XM_033526171.1"/>
</dbReference>
<feature type="region of interest" description="Disordered" evidence="1">
    <location>
        <begin position="89"/>
        <end position="111"/>
    </location>
</feature>
<organism evidence="3 4">
    <name type="scientific">Aaosphaeria arxii CBS 175.79</name>
    <dbReference type="NCBI Taxonomy" id="1450172"/>
    <lineage>
        <taxon>Eukaryota</taxon>
        <taxon>Fungi</taxon>
        <taxon>Dikarya</taxon>
        <taxon>Ascomycota</taxon>
        <taxon>Pezizomycotina</taxon>
        <taxon>Dothideomycetes</taxon>
        <taxon>Pleosporomycetidae</taxon>
        <taxon>Pleosporales</taxon>
        <taxon>Pleosporales incertae sedis</taxon>
        <taxon>Aaosphaeria</taxon>
    </lineage>
</organism>
<keyword evidence="4" id="KW-1185">Reference proteome</keyword>
<dbReference type="EMBL" id="ML978075">
    <property type="protein sequence ID" value="KAF2011026.1"/>
    <property type="molecule type" value="Genomic_DNA"/>
</dbReference>
<dbReference type="GeneID" id="54283568"/>
<evidence type="ECO:0000313" key="3">
    <source>
        <dbReference type="EMBL" id="KAF2011026.1"/>
    </source>
</evidence>
<feature type="compositionally biased region" description="Polar residues" evidence="1">
    <location>
        <begin position="97"/>
        <end position="111"/>
    </location>
</feature>
<gene>
    <name evidence="3" type="ORF">BU24DRAFT_413712</name>
</gene>
<accession>A0A6A5XDX0</accession>
<evidence type="ECO:0000313" key="4">
    <source>
        <dbReference type="Proteomes" id="UP000799778"/>
    </source>
</evidence>
<keyword evidence="2" id="KW-0732">Signal</keyword>
<dbReference type="AlphaFoldDB" id="A0A6A5XDX0"/>